<dbReference type="InterPro" id="IPR049734">
    <property type="entry name" value="NudC-like_C"/>
</dbReference>
<dbReference type="Pfam" id="PF00293">
    <property type="entry name" value="NUDIX"/>
    <property type="match status" value="1"/>
</dbReference>
<dbReference type="GO" id="GO:0005829">
    <property type="term" value="C:cytosol"/>
    <property type="evidence" value="ECO:0007669"/>
    <property type="project" value="TreeGrafter"/>
</dbReference>
<dbReference type="GO" id="GO:0035529">
    <property type="term" value="F:NADH pyrophosphatase activity"/>
    <property type="evidence" value="ECO:0007669"/>
    <property type="project" value="TreeGrafter"/>
</dbReference>
<dbReference type="InterPro" id="IPR000086">
    <property type="entry name" value="NUDIX_hydrolase_dom"/>
</dbReference>
<evidence type="ECO:0000256" key="8">
    <source>
        <dbReference type="ARBA" id="ARBA00023027"/>
    </source>
</evidence>
<dbReference type="NCBIfam" id="NF001299">
    <property type="entry name" value="PRK00241.1"/>
    <property type="match status" value="1"/>
</dbReference>
<dbReference type="InterPro" id="IPR020476">
    <property type="entry name" value="Nudix_hydrolase"/>
</dbReference>
<reference evidence="12 13" key="1">
    <citation type="submission" date="2019-08" db="EMBL/GenBank/DDBJ databases">
        <title>In-depth cultivation of the pig gut microbiome towards novel bacterial diversity and tailored functional studies.</title>
        <authorList>
            <person name="Wylensek D."/>
            <person name="Hitch T.C.A."/>
            <person name="Clavel T."/>
        </authorList>
    </citation>
    <scope>NUCLEOTIDE SEQUENCE [LARGE SCALE GENOMIC DNA]</scope>
    <source>
        <strain evidence="12 13">LKV-178-WT-2A</strain>
    </source>
</reference>
<dbReference type="PROSITE" id="PS00893">
    <property type="entry name" value="NUDIX_BOX"/>
    <property type="match status" value="1"/>
</dbReference>
<evidence type="ECO:0000256" key="10">
    <source>
        <dbReference type="RuleBase" id="RU003476"/>
    </source>
</evidence>
<dbReference type="Gene3D" id="3.90.79.20">
    <property type="match status" value="1"/>
</dbReference>
<dbReference type="Pfam" id="PF09297">
    <property type="entry name" value="Zn_ribbon_NUD"/>
    <property type="match status" value="1"/>
</dbReference>
<dbReference type="InterPro" id="IPR020084">
    <property type="entry name" value="NUDIX_hydrolase_CS"/>
</dbReference>
<evidence type="ECO:0000256" key="5">
    <source>
        <dbReference type="ARBA" id="ARBA00022723"/>
    </source>
</evidence>
<dbReference type="PRINTS" id="PR00502">
    <property type="entry name" value="NUDIXFAMILY"/>
</dbReference>
<dbReference type="CDD" id="cd03429">
    <property type="entry name" value="NUDIX_NADH_pyrophosphatase_Nudt13"/>
    <property type="match status" value="1"/>
</dbReference>
<dbReference type="PANTHER" id="PTHR42904:SF6">
    <property type="entry name" value="NAD-CAPPED RNA HYDROLASE NUDT12"/>
    <property type="match status" value="1"/>
</dbReference>
<keyword evidence="13" id="KW-1185">Reference proteome</keyword>
<dbReference type="RefSeq" id="WP_154535028.1">
    <property type="nucleotide sequence ID" value="NZ_VUNG01000038.1"/>
</dbReference>
<feature type="domain" description="Nudix hydrolase" evidence="11">
    <location>
        <begin position="137"/>
        <end position="264"/>
    </location>
</feature>
<dbReference type="EC" id="3.6.1.22" evidence="4"/>
<dbReference type="InterPro" id="IPR015797">
    <property type="entry name" value="NUDIX_hydrolase-like_dom_sf"/>
</dbReference>
<evidence type="ECO:0000259" key="11">
    <source>
        <dbReference type="PROSITE" id="PS51462"/>
    </source>
</evidence>
<evidence type="ECO:0000313" key="12">
    <source>
        <dbReference type="EMBL" id="MST85440.1"/>
    </source>
</evidence>
<dbReference type="GO" id="GO:0019677">
    <property type="term" value="P:NAD+ catabolic process"/>
    <property type="evidence" value="ECO:0007669"/>
    <property type="project" value="TreeGrafter"/>
</dbReference>
<keyword evidence="7" id="KW-0460">Magnesium</keyword>
<dbReference type="AlphaFoldDB" id="A0A7K0KIY9"/>
<evidence type="ECO:0000256" key="1">
    <source>
        <dbReference type="ARBA" id="ARBA00001946"/>
    </source>
</evidence>
<gene>
    <name evidence="12" type="primary">nudC</name>
    <name evidence="12" type="ORF">FYJ73_12325</name>
</gene>
<evidence type="ECO:0000313" key="13">
    <source>
        <dbReference type="Proteomes" id="UP000438914"/>
    </source>
</evidence>
<evidence type="ECO:0000256" key="3">
    <source>
        <dbReference type="ARBA" id="ARBA00009595"/>
    </source>
</evidence>
<dbReference type="InterPro" id="IPR015376">
    <property type="entry name" value="Znr_NADH_PPase"/>
</dbReference>
<keyword evidence="5" id="KW-0479">Metal-binding</keyword>
<accession>A0A7K0KIY9</accession>
<dbReference type="PROSITE" id="PS51462">
    <property type="entry name" value="NUDIX"/>
    <property type="match status" value="1"/>
</dbReference>
<dbReference type="SUPFAM" id="SSF55811">
    <property type="entry name" value="Nudix"/>
    <property type="match status" value="1"/>
</dbReference>
<comment type="similarity">
    <text evidence="3">Belongs to the Nudix hydrolase family. NudC subfamily.</text>
</comment>
<dbReference type="Pfam" id="PF09296">
    <property type="entry name" value="NUDIX-like"/>
    <property type="match status" value="1"/>
</dbReference>
<evidence type="ECO:0000256" key="4">
    <source>
        <dbReference type="ARBA" id="ARBA00012381"/>
    </source>
</evidence>
<protein>
    <recommendedName>
        <fullName evidence="4">NAD(+) diphosphatase</fullName>
        <ecNumber evidence="4">3.6.1.22</ecNumber>
    </recommendedName>
</protein>
<keyword evidence="8" id="KW-0520">NAD</keyword>
<keyword evidence="6 10" id="KW-0378">Hydrolase</keyword>
<name>A0A7K0KIY9_9BACT</name>
<evidence type="ECO:0000256" key="6">
    <source>
        <dbReference type="ARBA" id="ARBA00022801"/>
    </source>
</evidence>
<comment type="caution">
    <text evidence="12">The sequence shown here is derived from an EMBL/GenBank/DDBJ whole genome shotgun (WGS) entry which is preliminary data.</text>
</comment>
<comment type="catalytic activity">
    <reaction evidence="9">
        <text>a 5'-end NAD(+)-phospho-ribonucleoside in mRNA + H2O = a 5'-end phospho-adenosine-phospho-ribonucleoside in mRNA + beta-nicotinamide D-ribonucleotide + 2 H(+)</text>
        <dbReference type="Rhea" id="RHEA:60876"/>
        <dbReference type="Rhea" id="RHEA-COMP:15698"/>
        <dbReference type="Rhea" id="RHEA-COMP:15719"/>
        <dbReference type="ChEBI" id="CHEBI:14649"/>
        <dbReference type="ChEBI" id="CHEBI:15377"/>
        <dbReference type="ChEBI" id="CHEBI:15378"/>
        <dbReference type="ChEBI" id="CHEBI:144029"/>
        <dbReference type="ChEBI" id="CHEBI:144051"/>
    </reaction>
    <physiologicalReaction direction="left-to-right" evidence="9">
        <dbReference type="Rhea" id="RHEA:60877"/>
    </physiologicalReaction>
</comment>
<dbReference type="EMBL" id="VUNG01000038">
    <property type="protein sequence ID" value="MST85440.1"/>
    <property type="molecule type" value="Genomic_DNA"/>
</dbReference>
<comment type="cofactor">
    <cofactor evidence="2">
        <name>Zn(2+)</name>
        <dbReference type="ChEBI" id="CHEBI:29105"/>
    </cofactor>
</comment>
<dbReference type="InterPro" id="IPR015375">
    <property type="entry name" value="NADH_PPase-like_N"/>
</dbReference>
<dbReference type="Proteomes" id="UP000438914">
    <property type="component" value="Unassembled WGS sequence"/>
</dbReference>
<comment type="cofactor">
    <cofactor evidence="1">
        <name>Mg(2+)</name>
        <dbReference type="ChEBI" id="CHEBI:18420"/>
    </cofactor>
</comment>
<dbReference type="Gene3D" id="3.90.79.10">
    <property type="entry name" value="Nucleoside Triphosphate Pyrophosphohydrolase"/>
    <property type="match status" value="1"/>
</dbReference>
<sequence>MKTYYFIFSKTDLLLQRLPDGKYTIPCTEETPVKTHAWTHIMEVSPMENGTLVKTMMLEDPQHVEIIDPELSASGFDFIGLRASFYHLSTELYLKAGKCQELLYWDHNTQFCGVCGAPMKMHTIISKRCTQCGKEVWPQLATAIIVLIHRGDEVLLVHAKNFKGDFYGLVAGFVETGETLEQAVHREVMEETGLTINNLRYFGSQPWPYPCGLMVGFNADYVEGEVHLQRSELSRGSWFRYDALPRIPQRLSIARMILDDWLKGYGIVSEQE</sequence>
<evidence type="ECO:0000256" key="7">
    <source>
        <dbReference type="ARBA" id="ARBA00022842"/>
    </source>
</evidence>
<dbReference type="GO" id="GO:0046872">
    <property type="term" value="F:metal ion binding"/>
    <property type="evidence" value="ECO:0007669"/>
    <property type="project" value="UniProtKB-KW"/>
</dbReference>
<proteinExistence type="inferred from homology"/>
<dbReference type="PANTHER" id="PTHR42904">
    <property type="entry name" value="NUDIX HYDROLASE, NUDC SUBFAMILY"/>
    <property type="match status" value="1"/>
</dbReference>
<evidence type="ECO:0000256" key="2">
    <source>
        <dbReference type="ARBA" id="ARBA00001947"/>
    </source>
</evidence>
<evidence type="ECO:0000256" key="9">
    <source>
        <dbReference type="ARBA" id="ARBA00023679"/>
    </source>
</evidence>
<dbReference type="GO" id="GO:0006742">
    <property type="term" value="P:NADP+ catabolic process"/>
    <property type="evidence" value="ECO:0007669"/>
    <property type="project" value="TreeGrafter"/>
</dbReference>
<organism evidence="12 13">
    <name type="scientific">Hallella mizrahii</name>
    <dbReference type="NCBI Taxonomy" id="2606637"/>
    <lineage>
        <taxon>Bacteria</taxon>
        <taxon>Pseudomonadati</taxon>
        <taxon>Bacteroidota</taxon>
        <taxon>Bacteroidia</taxon>
        <taxon>Bacteroidales</taxon>
        <taxon>Prevotellaceae</taxon>
        <taxon>Hallella</taxon>
    </lineage>
</organism>
<dbReference type="InterPro" id="IPR050241">
    <property type="entry name" value="NAD-cap_RNA_hydrolase_NudC"/>
</dbReference>